<evidence type="ECO:0000256" key="1">
    <source>
        <dbReference type="SAM" id="SignalP"/>
    </source>
</evidence>
<keyword evidence="1" id="KW-0732">Signal</keyword>
<dbReference type="Gene3D" id="2.60.120.1130">
    <property type="match status" value="1"/>
</dbReference>
<feature type="chain" id="PRO_5023136109" description="DUF3857 domain-containing protein" evidence="1">
    <location>
        <begin position="27"/>
        <end position="1288"/>
    </location>
</feature>
<dbReference type="EMBL" id="VOSL01000020">
    <property type="protein sequence ID" value="TXD41203.1"/>
    <property type="molecule type" value="Genomic_DNA"/>
</dbReference>
<dbReference type="InterPro" id="IPR011990">
    <property type="entry name" value="TPR-like_helical_dom_sf"/>
</dbReference>
<dbReference type="Gene3D" id="2.60.40.3140">
    <property type="match status" value="1"/>
</dbReference>
<evidence type="ECO:0000313" key="3">
    <source>
        <dbReference type="Proteomes" id="UP000321046"/>
    </source>
</evidence>
<name>A0A5C6XDH9_9DELT</name>
<accession>A0A5C6XDH9</accession>
<dbReference type="Proteomes" id="UP000321046">
    <property type="component" value="Unassembled WGS sequence"/>
</dbReference>
<reference evidence="2 3" key="1">
    <citation type="submission" date="2019-08" db="EMBL/GenBank/DDBJ databases">
        <title>Bradymonadales sp. TMQ2.</title>
        <authorList>
            <person name="Liang Q."/>
        </authorList>
    </citation>
    <scope>NUCLEOTIDE SEQUENCE [LARGE SCALE GENOMIC DNA]</scope>
    <source>
        <strain evidence="2 3">TMQ2</strain>
    </source>
</reference>
<protein>
    <recommendedName>
        <fullName evidence="4">DUF3857 domain-containing protein</fullName>
    </recommendedName>
</protein>
<dbReference type="RefSeq" id="WP_146973076.1">
    <property type="nucleotide sequence ID" value="NZ_VOSL01000020.1"/>
</dbReference>
<dbReference type="SUPFAM" id="SSF48452">
    <property type="entry name" value="TPR-like"/>
    <property type="match status" value="1"/>
</dbReference>
<sequence>MKSASRMLRALLLAMMAAWVMSCASASPTPSTDWRFEAGSPAAATFEAWLHGEEVDTSEDAAGVEALLTAGESALWEGDKERAFEIFSTMLREHPAHPLQRYAALRLVELVDEVVEGPQRLEAWLGQVRYEGQGVLTQVELSRLAGAVAHARWERSDVRAPFALRSAGVPMAWRVSPLMSPWRLLDVDTVYSPEQGGWLGDQYRSPQIARPSPANWRPTRRVALGRAGQGLGLGESGVYYLEATLQVAGPDAQEVAIFGDFSAATKVWVGSTPVLEHREEDYEAGRYVRRLRVKPGTHRVLVKMAYEAGYRDRLDLRVVPAAGAVMGEERVRFVETPPVRERPEVGPVEVMGEVQRSWEVEPLHAVARAPSQAGSSGLWWAAVSALEAGETQAFETIVGALASRSDGELPAPAELLRAEQVLTRWDLPGDLRDAEALMAVRRAHTLRPQLLSVLVALEQRLRRGGSDEERRRVLEAARDAAIDGQGELRDLGPLKAWAGYVAGQGVRAVAEEAWREVLAVAPTDCEAAKKLQDLYALRSYAPHPSEISEGWEACPALYGAWVQARGDAFDERLAWLELQAARQPLEVSRQVELARFLRGVGQEDEALEVLAAARKAQPWETRLWLAEADLLLSLGRTDEARAALSRDRERYGSTARVDWMIHEIDGELPLQDAMPDGLAAARAEFARAPLAPAGEGQEVGLASGGEPGAMALDEAYYVLDYAARRYFPDGSSWTLTHTVVRLMTRGAIDRYAEVELPRGARQVLVRTIKASGAVRVPEEVAGKGTLSMPGLEPGDMIEVAYLQHDGPGTFRTHIEGMRFFFRMADISTRHSEYVILGADDLGFIAANGAPGAEAVEMGGVKGVRFVATDQRRPTPEPLTVSSEEFLPWVQEYRVGVEGGAIESDRRYVVNALMASDRVGPGLKAQAARWLGRPLRDTQKATDAEVRELFAQVSEAFAQPSPLALTTDANHAVLLGRGSPLVVLCTLYQRLGVDAEIYLARGQEQPDARHPVGDFNRYRRGLLRVVLPESEAVVWLEAAGPDAMFGAVDGDVEGQPALCVSCADYEEVRVEGDAARRPSRAIAVEGEVDDEGTLRAVATATYGGMRAVRVRGALRARSDEADRDRYIDAIAQELFSGARVEAYEVQNASEVDQPLRLTITLSREGFARQAQDGWVIDTTLFADELASIYASRDRRQLPMRVGYERYQTYALRLRLPEGANLDEATLRATDLNLEGANGSYTRRSRLEGGELRVDTEVALPRQRVMPEEYEAFRRWAIAVEQSAGLVVRY</sequence>
<feature type="signal peptide" evidence="1">
    <location>
        <begin position="1"/>
        <end position="26"/>
    </location>
</feature>
<comment type="caution">
    <text evidence="2">The sequence shown here is derived from an EMBL/GenBank/DDBJ whole genome shotgun (WGS) entry which is preliminary data.</text>
</comment>
<organism evidence="2 3">
    <name type="scientific">Lujinxingia vulgaris</name>
    <dbReference type="NCBI Taxonomy" id="2600176"/>
    <lineage>
        <taxon>Bacteria</taxon>
        <taxon>Deltaproteobacteria</taxon>
        <taxon>Bradymonadales</taxon>
        <taxon>Lujinxingiaceae</taxon>
        <taxon>Lujinxingia</taxon>
    </lineage>
</organism>
<dbReference type="PROSITE" id="PS51257">
    <property type="entry name" value="PROKAR_LIPOPROTEIN"/>
    <property type="match status" value="1"/>
</dbReference>
<proteinExistence type="predicted"/>
<gene>
    <name evidence="2" type="ORF">FRC96_04230</name>
</gene>
<dbReference type="Gene3D" id="1.25.40.10">
    <property type="entry name" value="Tetratricopeptide repeat domain"/>
    <property type="match status" value="1"/>
</dbReference>
<dbReference type="OrthoDB" id="5476519at2"/>
<evidence type="ECO:0008006" key="4">
    <source>
        <dbReference type="Google" id="ProtNLM"/>
    </source>
</evidence>
<dbReference type="Pfam" id="PF14559">
    <property type="entry name" value="TPR_19"/>
    <property type="match status" value="1"/>
</dbReference>
<evidence type="ECO:0000313" key="2">
    <source>
        <dbReference type="EMBL" id="TXD41203.1"/>
    </source>
</evidence>